<feature type="compositionally biased region" description="Low complexity" evidence="2">
    <location>
        <begin position="399"/>
        <end position="414"/>
    </location>
</feature>
<feature type="compositionally biased region" description="Gly residues" evidence="2">
    <location>
        <begin position="202"/>
        <end position="214"/>
    </location>
</feature>
<evidence type="ECO:0000313" key="4">
    <source>
        <dbReference type="Proteomes" id="UP000277580"/>
    </source>
</evidence>
<dbReference type="EMBL" id="ML119163">
    <property type="protein sequence ID" value="RPB08451.1"/>
    <property type="molecule type" value="Genomic_DNA"/>
</dbReference>
<feature type="coiled-coil region" evidence="1">
    <location>
        <begin position="1011"/>
        <end position="1148"/>
    </location>
</feature>
<feature type="compositionally biased region" description="Low complexity" evidence="2">
    <location>
        <begin position="93"/>
        <end position="105"/>
    </location>
</feature>
<feature type="compositionally biased region" description="Low complexity" evidence="2">
    <location>
        <begin position="35"/>
        <end position="44"/>
    </location>
</feature>
<evidence type="ECO:0000313" key="3">
    <source>
        <dbReference type="EMBL" id="RPB08451.1"/>
    </source>
</evidence>
<evidence type="ECO:0000256" key="2">
    <source>
        <dbReference type="SAM" id="MobiDB-lite"/>
    </source>
</evidence>
<feature type="compositionally biased region" description="Low complexity" evidence="2">
    <location>
        <begin position="70"/>
        <end position="79"/>
    </location>
</feature>
<feature type="compositionally biased region" description="Basic and acidic residues" evidence="2">
    <location>
        <begin position="564"/>
        <end position="576"/>
    </location>
</feature>
<accession>A0A3N4KJF6</accession>
<feature type="region of interest" description="Disordered" evidence="2">
    <location>
        <begin position="1"/>
        <end position="105"/>
    </location>
</feature>
<feature type="compositionally biased region" description="Basic and acidic residues" evidence="2">
    <location>
        <begin position="297"/>
        <end position="306"/>
    </location>
</feature>
<reference evidence="3 4" key="1">
    <citation type="journal article" date="2018" name="Nat. Ecol. Evol.">
        <title>Pezizomycetes genomes reveal the molecular basis of ectomycorrhizal truffle lifestyle.</title>
        <authorList>
            <person name="Murat C."/>
            <person name="Payen T."/>
            <person name="Noel B."/>
            <person name="Kuo A."/>
            <person name="Morin E."/>
            <person name="Chen J."/>
            <person name="Kohler A."/>
            <person name="Krizsan K."/>
            <person name="Balestrini R."/>
            <person name="Da Silva C."/>
            <person name="Montanini B."/>
            <person name="Hainaut M."/>
            <person name="Levati E."/>
            <person name="Barry K.W."/>
            <person name="Belfiori B."/>
            <person name="Cichocki N."/>
            <person name="Clum A."/>
            <person name="Dockter R.B."/>
            <person name="Fauchery L."/>
            <person name="Guy J."/>
            <person name="Iotti M."/>
            <person name="Le Tacon F."/>
            <person name="Lindquist E.A."/>
            <person name="Lipzen A."/>
            <person name="Malagnac F."/>
            <person name="Mello A."/>
            <person name="Molinier V."/>
            <person name="Miyauchi S."/>
            <person name="Poulain J."/>
            <person name="Riccioni C."/>
            <person name="Rubini A."/>
            <person name="Sitrit Y."/>
            <person name="Splivallo R."/>
            <person name="Traeger S."/>
            <person name="Wang M."/>
            <person name="Zifcakova L."/>
            <person name="Wipf D."/>
            <person name="Zambonelli A."/>
            <person name="Paolocci F."/>
            <person name="Nowrousian M."/>
            <person name="Ottonello S."/>
            <person name="Baldrian P."/>
            <person name="Spatafora J.W."/>
            <person name="Henrissat B."/>
            <person name="Nagy L.G."/>
            <person name="Aury J.M."/>
            <person name="Wincker P."/>
            <person name="Grigoriev I.V."/>
            <person name="Bonfante P."/>
            <person name="Martin F.M."/>
        </authorList>
    </citation>
    <scope>NUCLEOTIDE SEQUENCE [LARGE SCALE GENOMIC DNA]</scope>
    <source>
        <strain evidence="3 4">CCBAS932</strain>
    </source>
</reference>
<name>A0A3N4KJF6_9PEZI</name>
<keyword evidence="1" id="KW-0175">Coiled coil</keyword>
<feature type="coiled-coil region" evidence="1">
    <location>
        <begin position="1174"/>
        <end position="1277"/>
    </location>
</feature>
<feature type="region of interest" description="Disordered" evidence="2">
    <location>
        <begin position="501"/>
        <end position="651"/>
    </location>
</feature>
<feature type="compositionally biased region" description="Low complexity" evidence="2">
    <location>
        <begin position="613"/>
        <end position="629"/>
    </location>
</feature>
<proteinExistence type="predicted"/>
<sequence>MLPSSPEELHSQNRNGNSGPPPPRRLLLREKEAFGARAGNGRRASPPPRLTLGGIGPGRKDSKEEEEAEGSGAKVAGEVSRTGAVVDESIVRPTATATTPASAPATATTMIEDVTSTAIIPAGNTHAQNHDAESQPLPPSDANANTNRRSLVSQGPGIEPQYPIAGDMYGRRKGPGNQSTPPPVGGDAPRTSLEEAAATTGGANGNGNGNGGNAGNKAPGSSRSGTPLGTAPGGGDVDAASEQKPQDATRGTKRQNIGDGEVGVMEEERLPMGGVEGYGGAGDKRRGGRGVNGSGDGNRKGKEKEVQNTVYHSLGEETTAGGDDGDDDDDTDSRLPPHPQQPHTTTSASSPTKEVEPSRKKMSPFDPTMPQFFSDPPVELPSTESPVKANVKPKPPPLTTTTTTTAATTNNNNNIPSSSSRPSIAEIHKVPPPRSTTLIGKKSFNDLLLTSPTPSSPTSPTHTQPPSSFEPETDNPPDFSSLGSGFSFASIPARYKQQEFTPIGGGKVMGSSVASEETVGVGREGKDREGREDRERDRGRSKSDPVEIKAWMASKGLVVPMRVGETKEEQDRRSFSEEEEEVGRSVEYSEGESESEGARGNRHWSALQDFHHSSSTTTAGGAASKAPATQDDDDDARAHTPASINESKDLISELEGSSKTLWVRMAQAEAENNHFRKLLESNNIKIDDSFHDLSSSNLDMRAPPLPPPLADDSFDASTSEDVGSLRRRVMELEALLEIVARKETELRAENERKDNLVMHWRTQYNDVQKLALQNRQRALGLESHVKTLEQKAESHGREINKVVSKLSERGDVIKGVRQKSLGLEDRLAATEGQLRDAREALEEKERAVTQLREALERRRAFSGEGSAENLQEKLIEQQQAHDADTAKFSNLLEEKDGLVRHLQAELDEMVNLMPVDHGSSRLIDEEEVEDWLDEKSREISQYYDDGLDQIITELHGSGEREDFEDAVEEAEMSLRKVAEQAGLDEPLDKATLAAFGIRQLRTEHTLVKRLLAESEARVKDTAEQHEKMLRRATADMAEKLRASEEQRATAAKEAEAAADQVREKLAGAEQQLRALEADNEALEGRVGDSEERAAALEEEKEALRVLVNDTKRLSDMLKSQGAEGERRRAAADEEMAALRRQLAEEKSHVGVVETESIALRKRIAAWEEAAAAVRGEKEAVVREAKERQRVLEREGEVLRRQLDGAARAHVAGREAESERRVVRELQERVRALNETHAACAGTIAELEARVTLGEQTAQRIAAEKEFLKGELEVAVEETKAARGRFAQLLHDTAEKETRRFTFTTGGGSGGGDGGSGEEDPEACRRALHIIVTELERCALPAHIDLPRCDEQQIVVAEGVQDPELVRVIIGGLRLRARVILELDERGRRYKGAAKKHLRDAERRKGRVEELVAEVRELGVRLKAERRGYDEKMGQMILALRKGE</sequence>
<feature type="compositionally biased region" description="Gly residues" evidence="2">
    <location>
        <begin position="1304"/>
        <end position="1314"/>
    </location>
</feature>
<dbReference type="OrthoDB" id="5416307at2759"/>
<dbReference type="InParanoid" id="A0A3N4KJF6"/>
<gene>
    <name evidence="3" type="ORF">P167DRAFT_567924</name>
</gene>
<organism evidence="3 4">
    <name type="scientific">Morchella conica CCBAS932</name>
    <dbReference type="NCBI Taxonomy" id="1392247"/>
    <lineage>
        <taxon>Eukaryota</taxon>
        <taxon>Fungi</taxon>
        <taxon>Dikarya</taxon>
        <taxon>Ascomycota</taxon>
        <taxon>Pezizomycotina</taxon>
        <taxon>Pezizomycetes</taxon>
        <taxon>Pezizales</taxon>
        <taxon>Morchellaceae</taxon>
        <taxon>Morchella</taxon>
    </lineage>
</organism>
<feature type="compositionally biased region" description="Basic and acidic residues" evidence="2">
    <location>
        <begin position="523"/>
        <end position="547"/>
    </location>
</feature>
<feature type="region of interest" description="Disordered" evidence="2">
    <location>
        <begin position="1297"/>
        <end position="1319"/>
    </location>
</feature>
<feature type="region of interest" description="Disordered" evidence="2">
    <location>
        <begin position="121"/>
        <end position="486"/>
    </location>
</feature>
<feature type="coiled-coil region" evidence="1">
    <location>
        <begin position="827"/>
        <end position="887"/>
    </location>
</feature>
<feature type="compositionally biased region" description="Polar residues" evidence="2">
    <location>
        <begin position="142"/>
        <end position="153"/>
    </location>
</feature>
<evidence type="ECO:0000256" key="1">
    <source>
        <dbReference type="SAM" id="Coils"/>
    </source>
</evidence>
<keyword evidence="4" id="KW-1185">Reference proteome</keyword>
<protein>
    <submittedName>
        <fullName evidence="3">Uncharacterized protein</fullName>
    </submittedName>
</protein>
<dbReference type="STRING" id="1392247.A0A3N4KJF6"/>
<feature type="compositionally biased region" description="Low complexity" evidence="2">
    <location>
        <begin position="450"/>
        <end position="467"/>
    </location>
</feature>
<dbReference type="Proteomes" id="UP000277580">
    <property type="component" value="Unassembled WGS sequence"/>
</dbReference>